<evidence type="ECO:0000313" key="3">
    <source>
        <dbReference type="Proteomes" id="UP000017836"/>
    </source>
</evidence>
<feature type="compositionally biased region" description="Basic and acidic residues" evidence="1">
    <location>
        <begin position="93"/>
        <end position="112"/>
    </location>
</feature>
<organism evidence="2 3">
    <name type="scientific">Amborella trichopoda</name>
    <dbReference type="NCBI Taxonomy" id="13333"/>
    <lineage>
        <taxon>Eukaryota</taxon>
        <taxon>Viridiplantae</taxon>
        <taxon>Streptophyta</taxon>
        <taxon>Embryophyta</taxon>
        <taxon>Tracheophyta</taxon>
        <taxon>Spermatophyta</taxon>
        <taxon>Magnoliopsida</taxon>
        <taxon>Amborellales</taxon>
        <taxon>Amborellaceae</taxon>
        <taxon>Amborella</taxon>
    </lineage>
</organism>
<gene>
    <name evidence="2" type="ORF">AMTR_s00085p00042700</name>
</gene>
<feature type="non-terminal residue" evidence="2">
    <location>
        <position position="119"/>
    </location>
</feature>
<sequence length="119" mass="12959">MEVLSPEPGARILWSRAWQGGGGVACDQVTEMRRRVHPPPTIGRECFPPIGIEKAAERRGEDGGRRGRRESGLDSGEWSCEYQPGWWPGRSSKVAEDGSNLRKAGKEAKVEGGEADVEG</sequence>
<name>W1P6N4_AMBTC</name>
<dbReference type="EMBL" id="KI394487">
    <property type="protein sequence ID" value="ERN02645.1"/>
    <property type="molecule type" value="Genomic_DNA"/>
</dbReference>
<proteinExistence type="predicted"/>
<dbReference type="AlphaFoldDB" id="W1P6N4"/>
<dbReference type="Proteomes" id="UP000017836">
    <property type="component" value="Unassembled WGS sequence"/>
</dbReference>
<feature type="region of interest" description="Disordered" evidence="1">
    <location>
        <begin position="31"/>
        <end position="119"/>
    </location>
</feature>
<evidence type="ECO:0000256" key="1">
    <source>
        <dbReference type="SAM" id="MobiDB-lite"/>
    </source>
</evidence>
<accession>W1P6N4</accession>
<keyword evidence="3" id="KW-1185">Reference proteome</keyword>
<reference evidence="3" key="1">
    <citation type="journal article" date="2013" name="Science">
        <title>The Amborella genome and the evolution of flowering plants.</title>
        <authorList>
            <consortium name="Amborella Genome Project"/>
        </authorList>
    </citation>
    <scope>NUCLEOTIDE SEQUENCE [LARGE SCALE GENOMIC DNA]</scope>
</reference>
<feature type="compositionally biased region" description="Basic and acidic residues" evidence="1">
    <location>
        <begin position="54"/>
        <end position="72"/>
    </location>
</feature>
<evidence type="ECO:0000313" key="2">
    <source>
        <dbReference type="EMBL" id="ERN02645.1"/>
    </source>
</evidence>
<protein>
    <submittedName>
        <fullName evidence="2">Uncharacterized protein</fullName>
    </submittedName>
</protein>
<dbReference type="Gramene" id="ERN02645">
    <property type="protein sequence ID" value="ERN02645"/>
    <property type="gene ID" value="AMTR_s00085p00042700"/>
</dbReference>
<dbReference type="HOGENOM" id="CLU_2067390_0_0_1"/>